<accession>A0A9P6NEX2</accession>
<evidence type="ECO:0000313" key="3">
    <source>
        <dbReference type="Proteomes" id="UP000886653"/>
    </source>
</evidence>
<feature type="chain" id="PRO_5040334596" evidence="1">
    <location>
        <begin position="22"/>
        <end position="203"/>
    </location>
</feature>
<comment type="caution">
    <text evidence="2">The sequence shown here is derived from an EMBL/GenBank/DDBJ whole genome shotgun (WGS) entry which is preliminary data.</text>
</comment>
<name>A0A9P6NEX2_9BASI</name>
<proteinExistence type="predicted"/>
<organism evidence="2 3">
    <name type="scientific">Cronartium quercuum f. sp. fusiforme G11</name>
    <dbReference type="NCBI Taxonomy" id="708437"/>
    <lineage>
        <taxon>Eukaryota</taxon>
        <taxon>Fungi</taxon>
        <taxon>Dikarya</taxon>
        <taxon>Basidiomycota</taxon>
        <taxon>Pucciniomycotina</taxon>
        <taxon>Pucciniomycetes</taxon>
        <taxon>Pucciniales</taxon>
        <taxon>Coleosporiaceae</taxon>
        <taxon>Cronartium</taxon>
    </lineage>
</organism>
<dbReference type="EMBL" id="MU167339">
    <property type="protein sequence ID" value="KAG0142758.1"/>
    <property type="molecule type" value="Genomic_DNA"/>
</dbReference>
<reference evidence="2" key="1">
    <citation type="submission" date="2013-11" db="EMBL/GenBank/DDBJ databases">
        <title>Genome sequence of the fusiform rust pathogen reveals effectors for host alternation and coevolution with pine.</title>
        <authorList>
            <consortium name="DOE Joint Genome Institute"/>
            <person name="Smith K."/>
            <person name="Pendleton A."/>
            <person name="Kubisiak T."/>
            <person name="Anderson C."/>
            <person name="Salamov A."/>
            <person name="Aerts A."/>
            <person name="Riley R."/>
            <person name="Clum A."/>
            <person name="Lindquist E."/>
            <person name="Ence D."/>
            <person name="Campbell M."/>
            <person name="Kronenberg Z."/>
            <person name="Feau N."/>
            <person name="Dhillon B."/>
            <person name="Hamelin R."/>
            <person name="Burleigh J."/>
            <person name="Smith J."/>
            <person name="Yandell M."/>
            <person name="Nelson C."/>
            <person name="Grigoriev I."/>
            <person name="Davis J."/>
        </authorList>
    </citation>
    <scope>NUCLEOTIDE SEQUENCE</scope>
    <source>
        <strain evidence="2">G11</strain>
    </source>
</reference>
<evidence type="ECO:0000313" key="2">
    <source>
        <dbReference type="EMBL" id="KAG0142758.1"/>
    </source>
</evidence>
<evidence type="ECO:0000256" key="1">
    <source>
        <dbReference type="SAM" id="SignalP"/>
    </source>
</evidence>
<gene>
    <name evidence="2" type="ORF">CROQUDRAFT_109672</name>
</gene>
<dbReference type="AlphaFoldDB" id="A0A9P6NEX2"/>
<keyword evidence="3" id="KW-1185">Reference proteome</keyword>
<dbReference type="Proteomes" id="UP000886653">
    <property type="component" value="Unassembled WGS sequence"/>
</dbReference>
<protein>
    <submittedName>
        <fullName evidence="2">Uncharacterized protein</fullName>
    </submittedName>
</protein>
<feature type="signal peptide" evidence="1">
    <location>
        <begin position="1"/>
        <end position="21"/>
    </location>
</feature>
<keyword evidence="1" id="KW-0732">Signal</keyword>
<sequence length="203" mass="22818">MFSTSVYLSLVLAFFVAQSLSVNIDNKEVYELKPTTAYDAFWLSASYNIKRSNLIYDGSGNALWEVHPGSSAAILVKAKTKSQYPKPLKIIQLVQCPKPIEPIYFFDVLNKVWTLENQDQVPKQDDLTFNWPDRSYPAGNIQYSGNTLASLDRPISLAKQKDRSAGKYYGVKVFKNQGTNINVLDVVALLLILLNEQSLSCNK</sequence>